<dbReference type="AlphaFoldDB" id="A0A8J4DRA0"/>
<protein>
    <submittedName>
        <fullName evidence="2">Uncharacterized protein</fullName>
    </submittedName>
</protein>
<accession>A0A8J4DRA0</accession>
<name>A0A8J4DRA0_9ACTN</name>
<organism evidence="2 3">
    <name type="scientific">Virgisporangium aliadipatigenens</name>
    <dbReference type="NCBI Taxonomy" id="741659"/>
    <lineage>
        <taxon>Bacteria</taxon>
        <taxon>Bacillati</taxon>
        <taxon>Actinomycetota</taxon>
        <taxon>Actinomycetes</taxon>
        <taxon>Micromonosporales</taxon>
        <taxon>Micromonosporaceae</taxon>
        <taxon>Virgisporangium</taxon>
    </lineage>
</organism>
<evidence type="ECO:0000256" key="1">
    <source>
        <dbReference type="SAM" id="MobiDB-lite"/>
    </source>
</evidence>
<feature type="region of interest" description="Disordered" evidence="1">
    <location>
        <begin position="61"/>
        <end position="86"/>
    </location>
</feature>
<gene>
    <name evidence="2" type="ORF">Val02_30080</name>
</gene>
<proteinExistence type="predicted"/>
<evidence type="ECO:0000313" key="3">
    <source>
        <dbReference type="Proteomes" id="UP000619260"/>
    </source>
</evidence>
<feature type="compositionally biased region" description="Basic and acidic residues" evidence="1">
    <location>
        <begin position="61"/>
        <end position="78"/>
    </location>
</feature>
<keyword evidence="3" id="KW-1185">Reference proteome</keyword>
<sequence length="86" mass="9360">MPFAELDVRIGLACGPDATGRWRGHYALHVAADALRKLGLHPDQPTAAVGDATPPAWWHAAAERSWHRSADRSDEPRPMGEGQGRL</sequence>
<comment type="caution">
    <text evidence="2">The sequence shown here is derived from an EMBL/GenBank/DDBJ whole genome shotgun (WGS) entry which is preliminary data.</text>
</comment>
<dbReference type="RefSeq" id="WP_203899652.1">
    <property type="nucleotide sequence ID" value="NZ_BOPF01000009.1"/>
</dbReference>
<reference evidence="2" key="1">
    <citation type="submission" date="2021-01" db="EMBL/GenBank/DDBJ databases">
        <title>Whole genome shotgun sequence of Virgisporangium aliadipatigenens NBRC 105644.</title>
        <authorList>
            <person name="Komaki H."/>
            <person name="Tamura T."/>
        </authorList>
    </citation>
    <scope>NUCLEOTIDE SEQUENCE</scope>
    <source>
        <strain evidence="2">NBRC 105644</strain>
    </source>
</reference>
<dbReference type="Proteomes" id="UP000619260">
    <property type="component" value="Unassembled WGS sequence"/>
</dbReference>
<dbReference type="EMBL" id="BOPF01000009">
    <property type="protein sequence ID" value="GIJ46122.1"/>
    <property type="molecule type" value="Genomic_DNA"/>
</dbReference>
<evidence type="ECO:0000313" key="2">
    <source>
        <dbReference type="EMBL" id="GIJ46122.1"/>
    </source>
</evidence>